<sequence length="48" mass="5337">MIRVFGDTGMDVMHFGGSSLSCVVCSTFIIGVYFTVMVCLTNVFFYQL</sequence>
<proteinExistence type="predicted"/>
<keyword evidence="1" id="KW-0812">Transmembrane</keyword>
<keyword evidence="1" id="KW-0472">Membrane</keyword>
<dbReference type="PROSITE" id="PS51257">
    <property type="entry name" value="PROKAR_LIPOPROTEIN"/>
    <property type="match status" value="1"/>
</dbReference>
<feature type="transmembrane region" description="Helical" evidence="1">
    <location>
        <begin position="20"/>
        <end position="45"/>
    </location>
</feature>
<protein>
    <submittedName>
        <fullName evidence="2">Uncharacterized protein</fullName>
    </submittedName>
</protein>
<dbReference type="EMBL" id="GBXM01024669">
    <property type="protein sequence ID" value="JAH83908.1"/>
    <property type="molecule type" value="Transcribed_RNA"/>
</dbReference>
<dbReference type="AlphaFoldDB" id="A0A0E9W324"/>
<keyword evidence="1" id="KW-1133">Transmembrane helix</keyword>
<reference evidence="2" key="1">
    <citation type="submission" date="2014-11" db="EMBL/GenBank/DDBJ databases">
        <authorList>
            <person name="Amaro Gonzalez C."/>
        </authorList>
    </citation>
    <scope>NUCLEOTIDE SEQUENCE</scope>
</reference>
<organism evidence="2">
    <name type="scientific">Anguilla anguilla</name>
    <name type="common">European freshwater eel</name>
    <name type="synonym">Muraena anguilla</name>
    <dbReference type="NCBI Taxonomy" id="7936"/>
    <lineage>
        <taxon>Eukaryota</taxon>
        <taxon>Metazoa</taxon>
        <taxon>Chordata</taxon>
        <taxon>Craniata</taxon>
        <taxon>Vertebrata</taxon>
        <taxon>Euteleostomi</taxon>
        <taxon>Actinopterygii</taxon>
        <taxon>Neopterygii</taxon>
        <taxon>Teleostei</taxon>
        <taxon>Anguilliformes</taxon>
        <taxon>Anguillidae</taxon>
        <taxon>Anguilla</taxon>
    </lineage>
</organism>
<accession>A0A0E9W324</accession>
<evidence type="ECO:0000313" key="2">
    <source>
        <dbReference type="EMBL" id="JAH83908.1"/>
    </source>
</evidence>
<reference evidence="2" key="2">
    <citation type="journal article" date="2015" name="Fish Shellfish Immunol.">
        <title>Early steps in the European eel (Anguilla anguilla)-Vibrio vulnificus interaction in the gills: Role of the RtxA13 toxin.</title>
        <authorList>
            <person name="Callol A."/>
            <person name="Pajuelo D."/>
            <person name="Ebbesson L."/>
            <person name="Teles M."/>
            <person name="MacKenzie S."/>
            <person name="Amaro C."/>
        </authorList>
    </citation>
    <scope>NUCLEOTIDE SEQUENCE</scope>
</reference>
<evidence type="ECO:0000256" key="1">
    <source>
        <dbReference type="SAM" id="Phobius"/>
    </source>
</evidence>
<name>A0A0E9W324_ANGAN</name>